<dbReference type="PROSITE" id="PS00194">
    <property type="entry name" value="THIOREDOXIN_1"/>
    <property type="match status" value="1"/>
</dbReference>
<dbReference type="Pfam" id="PF00578">
    <property type="entry name" value="AhpC-TSA"/>
    <property type="match status" value="1"/>
</dbReference>
<evidence type="ECO:0000313" key="5">
    <source>
        <dbReference type="Proteomes" id="UP001595533"/>
    </source>
</evidence>
<protein>
    <submittedName>
        <fullName evidence="4">TlpA family protein disulfide reductase</fullName>
    </submittedName>
</protein>
<sequence>MRVIFFISCLLLSQAQAAETHQWTLTDQQGQFHHFPQDAIEQQQVTVVLFWATWCPYCQQLMPHLQSLIHQYEQPLGLQIYALNIHEDGDPEAYLKQNGLQFTLFPQAESVAAQLTVHGTPVVLIYDQQGQLVFDLRDLDSRSVAKKNASHGARSVRLAPWWAAEIRKVLNQL</sequence>
<dbReference type="CDD" id="cd02966">
    <property type="entry name" value="TlpA_like_family"/>
    <property type="match status" value="1"/>
</dbReference>
<keyword evidence="5" id="KW-1185">Reference proteome</keyword>
<dbReference type="PROSITE" id="PS51352">
    <property type="entry name" value="THIOREDOXIN_2"/>
    <property type="match status" value="1"/>
</dbReference>
<evidence type="ECO:0000256" key="1">
    <source>
        <dbReference type="ARBA" id="ARBA00023284"/>
    </source>
</evidence>
<dbReference type="RefSeq" id="WP_157892555.1">
    <property type="nucleotide sequence ID" value="NZ_JBHRTS010000001.1"/>
</dbReference>
<evidence type="ECO:0000313" key="4">
    <source>
        <dbReference type="EMBL" id="MFC3192775.1"/>
    </source>
</evidence>
<dbReference type="InterPro" id="IPR017937">
    <property type="entry name" value="Thioredoxin_CS"/>
</dbReference>
<proteinExistence type="predicted"/>
<dbReference type="Proteomes" id="UP001595533">
    <property type="component" value="Unassembled WGS sequence"/>
</dbReference>
<name>A0ABV7J7A4_9GAMM</name>
<evidence type="ECO:0000256" key="2">
    <source>
        <dbReference type="SAM" id="SignalP"/>
    </source>
</evidence>
<organism evidence="4 5">
    <name type="scientific">Marinicella sediminis</name>
    <dbReference type="NCBI Taxonomy" id="1792834"/>
    <lineage>
        <taxon>Bacteria</taxon>
        <taxon>Pseudomonadati</taxon>
        <taxon>Pseudomonadota</taxon>
        <taxon>Gammaproteobacteria</taxon>
        <taxon>Lysobacterales</taxon>
        <taxon>Marinicellaceae</taxon>
        <taxon>Marinicella</taxon>
    </lineage>
</organism>
<dbReference type="PROSITE" id="PS51354">
    <property type="entry name" value="GLUTAREDOXIN_2"/>
    <property type="match status" value="1"/>
</dbReference>
<feature type="domain" description="Thioredoxin" evidence="3">
    <location>
        <begin position="14"/>
        <end position="150"/>
    </location>
</feature>
<dbReference type="InterPro" id="IPR036249">
    <property type="entry name" value="Thioredoxin-like_sf"/>
</dbReference>
<dbReference type="Gene3D" id="3.40.30.10">
    <property type="entry name" value="Glutaredoxin"/>
    <property type="match status" value="1"/>
</dbReference>
<keyword evidence="2" id="KW-0732">Signal</keyword>
<dbReference type="EMBL" id="JBHRTS010000001">
    <property type="protein sequence ID" value="MFC3192775.1"/>
    <property type="molecule type" value="Genomic_DNA"/>
</dbReference>
<accession>A0ABV7J7A4</accession>
<dbReference type="PANTHER" id="PTHR42852:SF17">
    <property type="entry name" value="THIOREDOXIN-LIKE PROTEIN HI_1115"/>
    <property type="match status" value="1"/>
</dbReference>
<reference evidence="5" key="1">
    <citation type="journal article" date="2019" name="Int. J. Syst. Evol. Microbiol.">
        <title>The Global Catalogue of Microorganisms (GCM) 10K type strain sequencing project: providing services to taxonomists for standard genome sequencing and annotation.</title>
        <authorList>
            <consortium name="The Broad Institute Genomics Platform"/>
            <consortium name="The Broad Institute Genome Sequencing Center for Infectious Disease"/>
            <person name="Wu L."/>
            <person name="Ma J."/>
        </authorList>
    </citation>
    <scope>NUCLEOTIDE SEQUENCE [LARGE SCALE GENOMIC DNA]</scope>
    <source>
        <strain evidence="5">KCTC 42953</strain>
    </source>
</reference>
<gene>
    <name evidence="4" type="ORF">ACFODZ_00850</name>
</gene>
<feature type="chain" id="PRO_5045928345" evidence="2">
    <location>
        <begin position="18"/>
        <end position="173"/>
    </location>
</feature>
<dbReference type="PANTHER" id="PTHR42852">
    <property type="entry name" value="THIOL:DISULFIDE INTERCHANGE PROTEIN DSBE"/>
    <property type="match status" value="1"/>
</dbReference>
<dbReference type="InterPro" id="IPR050553">
    <property type="entry name" value="Thioredoxin_ResA/DsbE_sf"/>
</dbReference>
<dbReference type="SUPFAM" id="SSF52833">
    <property type="entry name" value="Thioredoxin-like"/>
    <property type="match status" value="1"/>
</dbReference>
<dbReference type="InterPro" id="IPR000866">
    <property type="entry name" value="AhpC/TSA"/>
</dbReference>
<feature type="signal peptide" evidence="2">
    <location>
        <begin position="1"/>
        <end position="17"/>
    </location>
</feature>
<keyword evidence="1" id="KW-0676">Redox-active center</keyword>
<evidence type="ECO:0000259" key="3">
    <source>
        <dbReference type="PROSITE" id="PS51352"/>
    </source>
</evidence>
<dbReference type="InterPro" id="IPR013766">
    <property type="entry name" value="Thioredoxin_domain"/>
</dbReference>
<comment type="caution">
    <text evidence="4">The sequence shown here is derived from an EMBL/GenBank/DDBJ whole genome shotgun (WGS) entry which is preliminary data.</text>
</comment>